<sequence length="173" mass="19251">MKTGAIDIRRAVRGDAAAIADVHDEAWRQAYRGILPGAELERMIARRGPAWWDRAIRQRVSILVLGHEGNTAGYVTFGQSRARTLPYRGEIYELYLQPEYQGLGFGSKLFEAAKDALTSQGRRSLVVWALADNDVACAFYERRGGRSVGRSVDRIGDVLLQKVAYGWTPAPRA</sequence>
<dbReference type="InterPro" id="IPR050832">
    <property type="entry name" value="Bact_Acetyltransf"/>
</dbReference>
<name>A0A1M7ZC17_9HYPH</name>
<organism evidence="4 5">
    <name type="scientific">Pseudoxanthobacter soli DSM 19599</name>
    <dbReference type="NCBI Taxonomy" id="1123029"/>
    <lineage>
        <taxon>Bacteria</taxon>
        <taxon>Pseudomonadati</taxon>
        <taxon>Pseudomonadota</taxon>
        <taxon>Alphaproteobacteria</taxon>
        <taxon>Hyphomicrobiales</taxon>
        <taxon>Segnochrobactraceae</taxon>
        <taxon>Pseudoxanthobacter</taxon>
    </lineage>
</organism>
<dbReference type="AlphaFoldDB" id="A0A1M7ZC17"/>
<dbReference type="PROSITE" id="PS51186">
    <property type="entry name" value="GNAT"/>
    <property type="match status" value="1"/>
</dbReference>
<accession>A0A1M7ZC17</accession>
<dbReference type="EMBL" id="FRXO01000002">
    <property type="protein sequence ID" value="SHO62392.1"/>
    <property type="molecule type" value="Genomic_DNA"/>
</dbReference>
<dbReference type="SUPFAM" id="SSF55729">
    <property type="entry name" value="Acyl-CoA N-acyltransferases (Nat)"/>
    <property type="match status" value="1"/>
</dbReference>
<dbReference type="Proteomes" id="UP000186406">
    <property type="component" value="Unassembled WGS sequence"/>
</dbReference>
<protein>
    <submittedName>
        <fullName evidence="4">Ribosomal protein S18 acetylase RimI</fullName>
    </submittedName>
</protein>
<keyword evidence="5" id="KW-1185">Reference proteome</keyword>
<gene>
    <name evidence="4" type="ORF">SAMN02745172_00997</name>
</gene>
<dbReference type="GO" id="GO:0005840">
    <property type="term" value="C:ribosome"/>
    <property type="evidence" value="ECO:0007669"/>
    <property type="project" value="UniProtKB-KW"/>
</dbReference>
<evidence type="ECO:0000313" key="4">
    <source>
        <dbReference type="EMBL" id="SHO62392.1"/>
    </source>
</evidence>
<dbReference type="STRING" id="1123029.SAMN02745172_00997"/>
<evidence type="ECO:0000313" key="5">
    <source>
        <dbReference type="Proteomes" id="UP000186406"/>
    </source>
</evidence>
<keyword evidence="1" id="KW-0808">Transferase</keyword>
<dbReference type="PANTHER" id="PTHR43877:SF1">
    <property type="entry name" value="ACETYLTRANSFERASE"/>
    <property type="match status" value="1"/>
</dbReference>
<keyword evidence="4" id="KW-0687">Ribonucleoprotein</keyword>
<evidence type="ECO:0000259" key="3">
    <source>
        <dbReference type="PROSITE" id="PS51186"/>
    </source>
</evidence>
<dbReference type="InterPro" id="IPR000182">
    <property type="entry name" value="GNAT_dom"/>
</dbReference>
<keyword evidence="4" id="KW-0689">Ribosomal protein</keyword>
<dbReference type="Pfam" id="PF00583">
    <property type="entry name" value="Acetyltransf_1"/>
    <property type="match status" value="1"/>
</dbReference>
<dbReference type="GO" id="GO:0016747">
    <property type="term" value="F:acyltransferase activity, transferring groups other than amino-acyl groups"/>
    <property type="evidence" value="ECO:0007669"/>
    <property type="project" value="InterPro"/>
</dbReference>
<evidence type="ECO:0000256" key="1">
    <source>
        <dbReference type="ARBA" id="ARBA00022679"/>
    </source>
</evidence>
<dbReference type="InterPro" id="IPR016181">
    <property type="entry name" value="Acyl_CoA_acyltransferase"/>
</dbReference>
<proteinExistence type="predicted"/>
<feature type="domain" description="N-acetyltransferase" evidence="3">
    <location>
        <begin position="6"/>
        <end position="165"/>
    </location>
</feature>
<reference evidence="4 5" key="1">
    <citation type="submission" date="2016-12" db="EMBL/GenBank/DDBJ databases">
        <authorList>
            <person name="Song W.-J."/>
            <person name="Kurnit D.M."/>
        </authorList>
    </citation>
    <scope>NUCLEOTIDE SEQUENCE [LARGE SCALE GENOMIC DNA]</scope>
    <source>
        <strain evidence="4 5">DSM 19599</strain>
    </source>
</reference>
<dbReference type="Gene3D" id="3.40.630.30">
    <property type="match status" value="1"/>
</dbReference>
<keyword evidence="2" id="KW-0012">Acyltransferase</keyword>
<dbReference type="OrthoDB" id="9799154at2"/>
<dbReference type="PANTHER" id="PTHR43877">
    <property type="entry name" value="AMINOALKYLPHOSPHONATE N-ACETYLTRANSFERASE-RELATED-RELATED"/>
    <property type="match status" value="1"/>
</dbReference>
<dbReference type="CDD" id="cd04301">
    <property type="entry name" value="NAT_SF"/>
    <property type="match status" value="1"/>
</dbReference>
<dbReference type="RefSeq" id="WP_073626240.1">
    <property type="nucleotide sequence ID" value="NZ_FRXO01000002.1"/>
</dbReference>
<evidence type="ECO:0000256" key="2">
    <source>
        <dbReference type="ARBA" id="ARBA00023315"/>
    </source>
</evidence>